<dbReference type="EMBL" id="CP080507">
    <property type="protein sequence ID" value="QYM78400.1"/>
    <property type="molecule type" value="Genomic_DNA"/>
</dbReference>
<dbReference type="Gene3D" id="3.40.630.30">
    <property type="match status" value="1"/>
</dbReference>
<sequence>MEGPTISLVPLSLDHVSDFLRYSADPTLWTWWLRPPPIDAATMRAEVTLALEQAATGARQPYSIFHRTRGEHIGSTSFWHHDAARRTVEIGSTWLATPFHGTGINRECKELLLRHAFTELGVAHVMLQTDELNHRSRRAIEKLGATFDHVRPHDKTTWNGRVRSSVIYILSAPPAPSTSSAPA</sequence>
<dbReference type="InterPro" id="IPR016181">
    <property type="entry name" value="Acyl_CoA_acyltransferase"/>
</dbReference>
<evidence type="ECO:0000313" key="2">
    <source>
        <dbReference type="EMBL" id="QYM78400.1"/>
    </source>
</evidence>
<keyword evidence="3" id="KW-1185">Reference proteome</keyword>
<dbReference type="KEGG" id="ole:K0B96_14005"/>
<dbReference type="RefSeq" id="WP_220161504.1">
    <property type="nucleotide sequence ID" value="NZ_CP080507.1"/>
</dbReference>
<protein>
    <submittedName>
        <fullName evidence="2">GNAT family N-acetyltransferase</fullName>
    </submittedName>
</protein>
<dbReference type="PANTHER" id="PTHR43610">
    <property type="entry name" value="BLL6696 PROTEIN"/>
    <property type="match status" value="1"/>
</dbReference>
<dbReference type="GO" id="GO:0016747">
    <property type="term" value="F:acyltransferase activity, transferring groups other than amino-acyl groups"/>
    <property type="evidence" value="ECO:0007669"/>
    <property type="project" value="InterPro"/>
</dbReference>
<dbReference type="Proteomes" id="UP000825051">
    <property type="component" value="Chromosome"/>
</dbReference>
<feature type="domain" description="N-acetyltransferase" evidence="1">
    <location>
        <begin position="4"/>
        <end position="173"/>
    </location>
</feature>
<reference evidence="2" key="1">
    <citation type="submission" date="2021-08" db="EMBL/GenBank/DDBJ databases">
        <title>Genome of a novel bacterium of the phylum Verrucomicrobia, Oleiharenicola sp. KSB-15.</title>
        <authorList>
            <person name="Chung J.-H."/>
            <person name="Ahn J.-H."/>
            <person name="Yoon Y."/>
            <person name="Kim D.-Y."/>
            <person name="An S.-H."/>
            <person name="Park I."/>
            <person name="Yeon J."/>
        </authorList>
    </citation>
    <scope>NUCLEOTIDE SEQUENCE</scope>
    <source>
        <strain evidence="2">KSB-15</strain>
    </source>
</reference>
<dbReference type="PROSITE" id="PS51186">
    <property type="entry name" value="GNAT"/>
    <property type="match status" value="1"/>
</dbReference>
<dbReference type="PANTHER" id="PTHR43610:SF1">
    <property type="entry name" value="N-ACETYLTRANSFERASE DOMAIN-CONTAINING PROTEIN"/>
    <property type="match status" value="1"/>
</dbReference>
<dbReference type="SUPFAM" id="SSF55729">
    <property type="entry name" value="Acyl-CoA N-acyltransferases (Nat)"/>
    <property type="match status" value="1"/>
</dbReference>
<dbReference type="InterPro" id="IPR000182">
    <property type="entry name" value="GNAT_dom"/>
</dbReference>
<organism evidence="2 3">
    <name type="scientific">Horticoccus luteus</name>
    <dbReference type="NCBI Taxonomy" id="2862869"/>
    <lineage>
        <taxon>Bacteria</taxon>
        <taxon>Pseudomonadati</taxon>
        <taxon>Verrucomicrobiota</taxon>
        <taxon>Opitutia</taxon>
        <taxon>Opitutales</taxon>
        <taxon>Opitutaceae</taxon>
        <taxon>Horticoccus</taxon>
    </lineage>
</organism>
<dbReference type="AlphaFoldDB" id="A0A8F9XGM8"/>
<name>A0A8F9XGM8_9BACT</name>
<gene>
    <name evidence="2" type="ORF">K0B96_14005</name>
</gene>
<evidence type="ECO:0000313" key="3">
    <source>
        <dbReference type="Proteomes" id="UP000825051"/>
    </source>
</evidence>
<evidence type="ECO:0000259" key="1">
    <source>
        <dbReference type="PROSITE" id="PS51186"/>
    </source>
</evidence>
<accession>A0A8F9XGM8</accession>
<dbReference type="Pfam" id="PF13302">
    <property type="entry name" value="Acetyltransf_3"/>
    <property type="match status" value="1"/>
</dbReference>
<proteinExistence type="predicted"/>